<dbReference type="RefSeq" id="WP_126025921.1">
    <property type="nucleotide sequence ID" value="NZ_RXFT01000026.1"/>
</dbReference>
<dbReference type="EMBL" id="RXFT01000026">
    <property type="protein sequence ID" value="RUR71868.1"/>
    <property type="molecule type" value="Genomic_DNA"/>
</dbReference>
<dbReference type="AlphaFoldDB" id="A0A433MVL9"/>
<protein>
    <recommendedName>
        <fullName evidence="4">DUF2868 domain-containing protein</fullName>
    </recommendedName>
</protein>
<evidence type="ECO:0008006" key="4">
    <source>
        <dbReference type="Google" id="ProtNLM"/>
    </source>
</evidence>
<dbReference type="Proteomes" id="UP000281118">
    <property type="component" value="Unassembled WGS sequence"/>
</dbReference>
<organism evidence="2 3">
    <name type="scientific">Variovorax guangxiensis</name>
    <dbReference type="NCBI Taxonomy" id="1775474"/>
    <lineage>
        <taxon>Bacteria</taxon>
        <taxon>Pseudomonadati</taxon>
        <taxon>Pseudomonadota</taxon>
        <taxon>Betaproteobacteria</taxon>
        <taxon>Burkholderiales</taxon>
        <taxon>Comamonadaceae</taxon>
        <taxon>Variovorax</taxon>
    </lineage>
</organism>
<feature type="transmembrane region" description="Helical" evidence="1">
    <location>
        <begin position="193"/>
        <end position="212"/>
    </location>
</feature>
<sequence>MTDESLDPSTVATSTARSRSTSASVLEASWPGYGAVLFATIAALLVSAAFVSLRGWTWLDVLICVATAALSSIAVASYLQRKDAGYTARIDAESAQAWRVEMNGVEIGRMSDREFATMQQLVHRRSWNAIAQLLNVIWTVISSATAVLRVLLVAIPLAAFWSWLVIQVFVNPDATSQFLRYLGNGGAQQIPEIAGRFASLAIALIAFGYGLYVVSTGPLASLPGYRNHYTEDLHRRLRQHFKTAAAGNIVVLPNGYVVAPAATQQPTPPMAGDTAEVSEDLAASVHNITNAHMWQAMLQAFQYTAFQHGFELVHGGIAAQIPFAVKSEIGNAVIVARWRHLGPTELAEKVHERLQTGMLDGADIAFAEHVIAALDKLGISICRVTSSHVDQAGDLNTRLQALYSDTDPATLLNPANPVVKLPALGGDQAGRDGEHS</sequence>
<keyword evidence="1" id="KW-0812">Transmembrane</keyword>
<evidence type="ECO:0000256" key="1">
    <source>
        <dbReference type="SAM" id="Phobius"/>
    </source>
</evidence>
<reference evidence="2 3" key="1">
    <citation type="submission" date="2018-12" db="EMBL/GenBank/DDBJ databases">
        <title>The genome sequences of Variovorax guangxiensis DSM 27352.</title>
        <authorList>
            <person name="Gao J."/>
            <person name="Sun J."/>
        </authorList>
    </citation>
    <scope>NUCLEOTIDE SEQUENCE [LARGE SCALE GENOMIC DNA]</scope>
    <source>
        <strain evidence="2 3">DSM 27352</strain>
    </source>
</reference>
<evidence type="ECO:0000313" key="3">
    <source>
        <dbReference type="Proteomes" id="UP000281118"/>
    </source>
</evidence>
<keyword evidence="1" id="KW-0472">Membrane</keyword>
<name>A0A433MVL9_9BURK</name>
<feature type="transmembrane region" description="Helical" evidence="1">
    <location>
        <begin position="30"/>
        <end position="50"/>
    </location>
</feature>
<proteinExistence type="predicted"/>
<feature type="transmembrane region" description="Helical" evidence="1">
    <location>
        <begin position="127"/>
        <end position="144"/>
    </location>
</feature>
<feature type="transmembrane region" description="Helical" evidence="1">
    <location>
        <begin position="150"/>
        <end position="172"/>
    </location>
</feature>
<feature type="transmembrane region" description="Helical" evidence="1">
    <location>
        <begin position="56"/>
        <end position="79"/>
    </location>
</feature>
<gene>
    <name evidence="2" type="ORF">EJP67_32960</name>
</gene>
<keyword evidence="1" id="KW-1133">Transmembrane helix</keyword>
<evidence type="ECO:0000313" key="2">
    <source>
        <dbReference type="EMBL" id="RUR71868.1"/>
    </source>
</evidence>
<comment type="caution">
    <text evidence="2">The sequence shown here is derived from an EMBL/GenBank/DDBJ whole genome shotgun (WGS) entry which is preliminary data.</text>
</comment>
<accession>A0A433MVL9</accession>